<name>A0A9P0E2P2_DIABA</name>
<proteinExistence type="predicted"/>
<protein>
    <submittedName>
        <fullName evidence="1">Uncharacterized protein</fullName>
    </submittedName>
</protein>
<dbReference type="AlphaFoldDB" id="A0A9P0E2P2"/>
<accession>A0A9P0E2P2</accession>
<dbReference type="Proteomes" id="UP001153709">
    <property type="component" value="Chromosome 1"/>
</dbReference>
<evidence type="ECO:0000313" key="1">
    <source>
        <dbReference type="EMBL" id="CAH1237529.1"/>
    </source>
</evidence>
<organism evidence="1 2">
    <name type="scientific">Diabrotica balteata</name>
    <name type="common">Banded cucumber beetle</name>
    <dbReference type="NCBI Taxonomy" id="107213"/>
    <lineage>
        <taxon>Eukaryota</taxon>
        <taxon>Metazoa</taxon>
        <taxon>Ecdysozoa</taxon>
        <taxon>Arthropoda</taxon>
        <taxon>Hexapoda</taxon>
        <taxon>Insecta</taxon>
        <taxon>Pterygota</taxon>
        <taxon>Neoptera</taxon>
        <taxon>Endopterygota</taxon>
        <taxon>Coleoptera</taxon>
        <taxon>Polyphaga</taxon>
        <taxon>Cucujiformia</taxon>
        <taxon>Chrysomeloidea</taxon>
        <taxon>Chrysomelidae</taxon>
        <taxon>Galerucinae</taxon>
        <taxon>Diabroticina</taxon>
        <taxon>Diabroticites</taxon>
        <taxon>Diabrotica</taxon>
    </lineage>
</organism>
<reference evidence="1" key="1">
    <citation type="submission" date="2022-01" db="EMBL/GenBank/DDBJ databases">
        <authorList>
            <person name="King R."/>
        </authorList>
    </citation>
    <scope>NUCLEOTIDE SEQUENCE</scope>
</reference>
<sequence length="136" mass="15837">MCYDALLSIQKIYSIHNFVSATTFHCFYCHQTSKDCNNGVKINLHSINCSTNKCFVLQYETEMPGVTVLATIRGCYQRPDHEMMGTVVTGRHSVIKKHFHLCNHTLCNEGTENFRIRDSTRMLLLVQIVYFLYFWT</sequence>
<dbReference type="EMBL" id="OU898276">
    <property type="protein sequence ID" value="CAH1237529.1"/>
    <property type="molecule type" value="Genomic_DNA"/>
</dbReference>
<keyword evidence="2" id="KW-1185">Reference proteome</keyword>
<dbReference type="Gene3D" id="2.10.60.10">
    <property type="entry name" value="CD59"/>
    <property type="match status" value="1"/>
</dbReference>
<dbReference type="InterPro" id="IPR045860">
    <property type="entry name" value="Snake_toxin-like_sf"/>
</dbReference>
<gene>
    <name evidence="1" type="ORF">DIABBA_LOCUS1968</name>
</gene>
<dbReference type="OrthoDB" id="6682462at2759"/>
<evidence type="ECO:0000313" key="2">
    <source>
        <dbReference type="Proteomes" id="UP001153709"/>
    </source>
</evidence>